<dbReference type="EMBL" id="BLXT01004219">
    <property type="protein sequence ID" value="GFO11129.1"/>
    <property type="molecule type" value="Genomic_DNA"/>
</dbReference>
<feature type="region of interest" description="Disordered" evidence="1">
    <location>
        <begin position="20"/>
        <end position="48"/>
    </location>
</feature>
<organism evidence="2 3">
    <name type="scientific">Plakobranchus ocellatus</name>
    <dbReference type="NCBI Taxonomy" id="259542"/>
    <lineage>
        <taxon>Eukaryota</taxon>
        <taxon>Metazoa</taxon>
        <taxon>Spiralia</taxon>
        <taxon>Lophotrochozoa</taxon>
        <taxon>Mollusca</taxon>
        <taxon>Gastropoda</taxon>
        <taxon>Heterobranchia</taxon>
        <taxon>Euthyneura</taxon>
        <taxon>Panpulmonata</taxon>
        <taxon>Sacoglossa</taxon>
        <taxon>Placobranchoidea</taxon>
        <taxon>Plakobranchidae</taxon>
        <taxon>Plakobranchus</taxon>
    </lineage>
</organism>
<evidence type="ECO:0000313" key="2">
    <source>
        <dbReference type="EMBL" id="GFO11129.1"/>
    </source>
</evidence>
<sequence>MRREISREFGYGFSHKNVERMRSEDRLANAQADTARQNPFKNLASPEDMNEHPCTLGLLRHRAKHRCPTLQGSRYQHISSGNRYCYPPFHQHTWLSARYHNS</sequence>
<name>A0AAV4AYC2_9GAST</name>
<dbReference type="Proteomes" id="UP000735302">
    <property type="component" value="Unassembled WGS sequence"/>
</dbReference>
<dbReference type="AlphaFoldDB" id="A0AAV4AYC2"/>
<evidence type="ECO:0000256" key="1">
    <source>
        <dbReference type="SAM" id="MobiDB-lite"/>
    </source>
</evidence>
<accession>A0AAV4AYC2</accession>
<proteinExistence type="predicted"/>
<protein>
    <submittedName>
        <fullName evidence="2">Uncharacterized protein</fullName>
    </submittedName>
</protein>
<reference evidence="2 3" key="1">
    <citation type="journal article" date="2021" name="Elife">
        <title>Chloroplast acquisition without the gene transfer in kleptoplastic sea slugs, Plakobranchus ocellatus.</title>
        <authorList>
            <person name="Maeda T."/>
            <person name="Takahashi S."/>
            <person name="Yoshida T."/>
            <person name="Shimamura S."/>
            <person name="Takaki Y."/>
            <person name="Nagai Y."/>
            <person name="Toyoda A."/>
            <person name="Suzuki Y."/>
            <person name="Arimoto A."/>
            <person name="Ishii H."/>
            <person name="Satoh N."/>
            <person name="Nishiyama T."/>
            <person name="Hasebe M."/>
            <person name="Maruyama T."/>
            <person name="Minagawa J."/>
            <person name="Obokata J."/>
            <person name="Shigenobu S."/>
        </authorList>
    </citation>
    <scope>NUCLEOTIDE SEQUENCE [LARGE SCALE GENOMIC DNA]</scope>
</reference>
<comment type="caution">
    <text evidence="2">The sequence shown here is derived from an EMBL/GenBank/DDBJ whole genome shotgun (WGS) entry which is preliminary data.</text>
</comment>
<evidence type="ECO:0000313" key="3">
    <source>
        <dbReference type="Proteomes" id="UP000735302"/>
    </source>
</evidence>
<keyword evidence="3" id="KW-1185">Reference proteome</keyword>
<gene>
    <name evidence="2" type="ORF">PoB_003763400</name>
</gene>
<feature type="compositionally biased region" description="Polar residues" evidence="1">
    <location>
        <begin position="31"/>
        <end position="40"/>
    </location>
</feature>